<dbReference type="InterPro" id="IPR056715">
    <property type="entry name" value="DUF7813"/>
</dbReference>
<feature type="compositionally biased region" description="Low complexity" evidence="1">
    <location>
        <begin position="16"/>
        <end position="33"/>
    </location>
</feature>
<reference evidence="2" key="1">
    <citation type="submission" date="2018-01" db="EMBL/GenBank/DDBJ databases">
        <authorList>
            <person name="Mao J.F."/>
        </authorList>
    </citation>
    <scope>NUCLEOTIDE SEQUENCE</scope>
    <source>
        <strain evidence="2">Huo1</strain>
        <tissue evidence="2">Leaf</tissue>
    </source>
</reference>
<dbReference type="AlphaFoldDB" id="A0A8X8ZVQ1"/>
<dbReference type="Proteomes" id="UP000298416">
    <property type="component" value="Unassembled WGS sequence"/>
</dbReference>
<feature type="region of interest" description="Disordered" evidence="1">
    <location>
        <begin position="1"/>
        <end position="33"/>
    </location>
</feature>
<proteinExistence type="predicted"/>
<evidence type="ECO:0000313" key="3">
    <source>
        <dbReference type="Proteomes" id="UP000298416"/>
    </source>
</evidence>
<protein>
    <submittedName>
        <fullName evidence="2">Uncharacterized protein</fullName>
    </submittedName>
</protein>
<accession>A0A8X8ZVQ1</accession>
<feature type="compositionally biased region" description="Basic and acidic residues" evidence="1">
    <location>
        <begin position="1"/>
        <end position="12"/>
    </location>
</feature>
<organism evidence="2">
    <name type="scientific">Salvia splendens</name>
    <name type="common">Scarlet sage</name>
    <dbReference type="NCBI Taxonomy" id="180675"/>
    <lineage>
        <taxon>Eukaryota</taxon>
        <taxon>Viridiplantae</taxon>
        <taxon>Streptophyta</taxon>
        <taxon>Embryophyta</taxon>
        <taxon>Tracheophyta</taxon>
        <taxon>Spermatophyta</taxon>
        <taxon>Magnoliopsida</taxon>
        <taxon>eudicotyledons</taxon>
        <taxon>Gunneridae</taxon>
        <taxon>Pentapetalae</taxon>
        <taxon>asterids</taxon>
        <taxon>lamiids</taxon>
        <taxon>Lamiales</taxon>
        <taxon>Lamiaceae</taxon>
        <taxon>Nepetoideae</taxon>
        <taxon>Mentheae</taxon>
        <taxon>Salviinae</taxon>
        <taxon>Salvia</taxon>
        <taxon>Salvia subgen. Calosphace</taxon>
        <taxon>core Calosphace</taxon>
    </lineage>
</organism>
<evidence type="ECO:0000256" key="1">
    <source>
        <dbReference type="SAM" id="MobiDB-lite"/>
    </source>
</evidence>
<reference evidence="2" key="2">
    <citation type="submission" date="2020-08" db="EMBL/GenBank/DDBJ databases">
        <title>Plant Genome Project.</title>
        <authorList>
            <person name="Zhang R.-G."/>
        </authorList>
    </citation>
    <scope>NUCLEOTIDE SEQUENCE</scope>
    <source>
        <strain evidence="2">Huo1</strain>
        <tissue evidence="2">Leaf</tissue>
    </source>
</reference>
<keyword evidence="3" id="KW-1185">Reference proteome</keyword>
<evidence type="ECO:0000313" key="2">
    <source>
        <dbReference type="EMBL" id="KAG6418693.1"/>
    </source>
</evidence>
<gene>
    <name evidence="2" type="ORF">SASPL_120897</name>
</gene>
<name>A0A8X8ZVQ1_SALSN</name>
<dbReference type="Pfam" id="PF25105">
    <property type="entry name" value="DUF7813"/>
    <property type="match status" value="1"/>
</dbReference>
<dbReference type="PANTHER" id="PTHR36353:SF1">
    <property type="entry name" value="TRANSMEMBRANE PROTEIN"/>
    <property type="match status" value="1"/>
</dbReference>
<comment type="caution">
    <text evidence="2">The sequence shown here is derived from an EMBL/GenBank/DDBJ whole genome shotgun (WGS) entry which is preliminary data.</text>
</comment>
<dbReference type="PANTHER" id="PTHR36353">
    <property type="entry name" value="TRANSMEMBRANE PROTEIN"/>
    <property type="match status" value="1"/>
</dbReference>
<dbReference type="EMBL" id="PNBA02000007">
    <property type="protein sequence ID" value="KAG6418693.1"/>
    <property type="molecule type" value="Genomic_DNA"/>
</dbReference>
<sequence length="254" mass="28570">MRKEKRTVEKRSGIGCPLTSITTSSPSSSSPLSCSPYAPTSSASYYLSSLINSDPSLKSLLSRLDFSASSQLHRPPPHRRRTFLHLSHVGTLDDDFFSGDSDFDRSLFHHSSRKHAAISTSVVLKPGVFSFKPEFRKNVTLLEEDDSKFVEKRLDDGKVVLDLDFLIKGVLIGESRCVIAFLLRRCVAPWVIGHEWERRVHGGLVLERRVAQVAVCNGFWVAIVDSRRGGREIVREGRLQKVIVCMLCFNSFYL</sequence>